<evidence type="ECO:0000313" key="3">
    <source>
        <dbReference type="EMBL" id="KAK5988581.1"/>
    </source>
</evidence>
<dbReference type="Gene3D" id="2.40.128.580">
    <property type="entry name" value="GXWXG domain"/>
    <property type="match status" value="1"/>
</dbReference>
<keyword evidence="4" id="KW-1185">Reference proteome</keyword>
<gene>
    <name evidence="3" type="ORF">PT974_10065</name>
</gene>
<comment type="caution">
    <text evidence="3">The sequence shown here is derived from an EMBL/GenBank/DDBJ whole genome shotgun (WGS) entry which is preliminary data.</text>
</comment>
<evidence type="ECO:0000313" key="4">
    <source>
        <dbReference type="Proteomes" id="UP001338125"/>
    </source>
</evidence>
<dbReference type="EMBL" id="JAVFKD010000015">
    <property type="protein sequence ID" value="KAK5988581.1"/>
    <property type="molecule type" value="Genomic_DNA"/>
</dbReference>
<proteinExistence type="predicted"/>
<evidence type="ECO:0000259" key="1">
    <source>
        <dbReference type="Pfam" id="PF14231"/>
    </source>
</evidence>
<dbReference type="Pfam" id="PF14232">
    <property type="entry name" value="DUF4334"/>
    <property type="match status" value="1"/>
</dbReference>
<evidence type="ECO:0008006" key="5">
    <source>
        <dbReference type="Google" id="ProtNLM"/>
    </source>
</evidence>
<dbReference type="InterPro" id="IPR025568">
    <property type="entry name" value="DUF4334"/>
</dbReference>
<protein>
    <recommendedName>
        <fullName evidence="5">GXWXG domain-containing protein</fullName>
    </recommendedName>
</protein>
<dbReference type="Pfam" id="PF14231">
    <property type="entry name" value="GXWXG"/>
    <property type="match status" value="1"/>
</dbReference>
<accession>A0ABR0SA95</accession>
<feature type="domain" description="DUF4334" evidence="2">
    <location>
        <begin position="82"/>
        <end position="139"/>
    </location>
</feature>
<sequence>MVKNKTRVSQQQVEAVFDGLQAVDPDFMLGRWASGYLNTGHHINDKMDTMKWAGKAFNSVDDVDPVLSYNECGERVPDAKYGKATLKEVKLRGVVTAAMVYDSMPIIDGFKKVTDDIVLGMMDTKAPEYAPAYFFYLERLK</sequence>
<name>A0ABR0SA95_9HYPO</name>
<dbReference type="InterPro" id="IPR025951">
    <property type="entry name" value="GXWXG_dom"/>
</dbReference>
<reference evidence="3 4" key="1">
    <citation type="submission" date="2024-01" db="EMBL/GenBank/DDBJ databases">
        <title>Complete genome of Cladobotryum mycophilum ATHUM6906.</title>
        <authorList>
            <person name="Christinaki A.C."/>
            <person name="Myridakis A.I."/>
            <person name="Kouvelis V.N."/>
        </authorList>
    </citation>
    <scope>NUCLEOTIDE SEQUENCE [LARGE SCALE GENOMIC DNA]</scope>
    <source>
        <strain evidence="3 4">ATHUM6906</strain>
    </source>
</reference>
<evidence type="ECO:0000259" key="2">
    <source>
        <dbReference type="Pfam" id="PF14232"/>
    </source>
</evidence>
<feature type="domain" description="GXWXG" evidence="1">
    <location>
        <begin position="15"/>
        <end position="72"/>
    </location>
</feature>
<organism evidence="3 4">
    <name type="scientific">Cladobotryum mycophilum</name>
    <dbReference type="NCBI Taxonomy" id="491253"/>
    <lineage>
        <taxon>Eukaryota</taxon>
        <taxon>Fungi</taxon>
        <taxon>Dikarya</taxon>
        <taxon>Ascomycota</taxon>
        <taxon>Pezizomycotina</taxon>
        <taxon>Sordariomycetes</taxon>
        <taxon>Hypocreomycetidae</taxon>
        <taxon>Hypocreales</taxon>
        <taxon>Hypocreaceae</taxon>
        <taxon>Cladobotryum</taxon>
    </lineage>
</organism>
<dbReference type="Proteomes" id="UP001338125">
    <property type="component" value="Unassembled WGS sequence"/>
</dbReference>